<dbReference type="OrthoDB" id="60264at2157"/>
<protein>
    <recommendedName>
        <fullName evidence="4">H/ACA RNA-protein complex protein Gar1</fullName>
    </recommendedName>
</protein>
<dbReference type="EMBL" id="CP002588">
    <property type="protein sequence ID" value="AEA47868.1"/>
    <property type="molecule type" value="Genomic_DNA"/>
</dbReference>
<dbReference type="AlphaFoldDB" id="F2KRD4"/>
<feature type="region of interest" description="Disordered" evidence="1">
    <location>
        <begin position="80"/>
        <end position="109"/>
    </location>
</feature>
<evidence type="ECO:0008006" key="4">
    <source>
        <dbReference type="Google" id="ProtNLM"/>
    </source>
</evidence>
<evidence type="ECO:0000313" key="2">
    <source>
        <dbReference type="EMBL" id="AEA47868.1"/>
    </source>
</evidence>
<dbReference type="RefSeq" id="WP_013684524.1">
    <property type="nucleotide sequence ID" value="NC_015320.1"/>
</dbReference>
<reference evidence="2 3" key="1">
    <citation type="submission" date="2011-03" db="EMBL/GenBank/DDBJ databases">
        <title>The complete genome of Archaeoglobus veneficus SNP6.</title>
        <authorList>
            <consortium name="US DOE Joint Genome Institute (JGI-PGF)"/>
            <person name="Lucas S."/>
            <person name="Copeland A."/>
            <person name="Lapidus A."/>
            <person name="Bruce D."/>
            <person name="Goodwin L."/>
            <person name="Pitluck S."/>
            <person name="Kyrpides N."/>
            <person name="Mavromatis K."/>
            <person name="Pagani I."/>
            <person name="Ivanova N."/>
            <person name="Mikhailova N."/>
            <person name="Lu M."/>
            <person name="Detter J.C."/>
            <person name="Tapia R."/>
            <person name="Han C."/>
            <person name="Land M."/>
            <person name="Hauser L."/>
            <person name="Markowitz V."/>
            <person name="Cheng J.-F."/>
            <person name="Hugenholtz P."/>
            <person name="Woyke T."/>
            <person name="Wu D."/>
            <person name="Spring S."/>
            <person name="Brambilla E."/>
            <person name="Klenk H.-P."/>
            <person name="Eisen J.A."/>
        </authorList>
    </citation>
    <scope>NUCLEOTIDE SEQUENCE [LARGE SCALE GENOMIC DNA]</scope>
    <source>
        <strain>SNP6</strain>
    </source>
</reference>
<dbReference type="Gene3D" id="2.40.10.230">
    <property type="entry name" value="Probable tRNA pseudouridine synthase domain"/>
    <property type="match status" value="1"/>
</dbReference>
<sequence>MMLRKLGRGYPSRTGNIIVAADPKNLPGVGMEVVTRKMEKVGFVYDIIGPVKSPFIVVRPKNRDLIKKIIIDELFVVSAHAGSRKGKGNRKEGKRKRSRKKGNRKGRHS</sequence>
<name>F2KRD4_ARCVS</name>
<evidence type="ECO:0000313" key="3">
    <source>
        <dbReference type="Proteomes" id="UP000008136"/>
    </source>
</evidence>
<dbReference type="GeneID" id="60552773"/>
<dbReference type="SUPFAM" id="SSF50447">
    <property type="entry name" value="Translation proteins"/>
    <property type="match status" value="1"/>
</dbReference>
<proteinExistence type="predicted"/>
<keyword evidence="3" id="KW-1185">Reference proteome</keyword>
<evidence type="ECO:0000256" key="1">
    <source>
        <dbReference type="SAM" id="MobiDB-lite"/>
    </source>
</evidence>
<dbReference type="eggNOG" id="arCOG02466">
    <property type="taxonomic scope" value="Archaea"/>
</dbReference>
<organism evidence="2 3">
    <name type="scientific">Archaeoglobus veneficus (strain DSM 11195 / SNP6)</name>
    <dbReference type="NCBI Taxonomy" id="693661"/>
    <lineage>
        <taxon>Archaea</taxon>
        <taxon>Methanobacteriati</taxon>
        <taxon>Methanobacteriota</taxon>
        <taxon>Archaeoglobi</taxon>
        <taxon>Archaeoglobales</taxon>
        <taxon>Archaeoglobaceae</taxon>
        <taxon>Archaeoglobus</taxon>
    </lineage>
</organism>
<dbReference type="KEGG" id="ave:Arcve_1875"/>
<dbReference type="InterPro" id="IPR009000">
    <property type="entry name" value="Transl_B-barrel_sf"/>
</dbReference>
<dbReference type="STRING" id="693661.Arcve_1875"/>
<gene>
    <name evidence="2" type="ordered locus">Arcve_1875</name>
</gene>
<feature type="compositionally biased region" description="Basic residues" evidence="1">
    <location>
        <begin position="82"/>
        <end position="109"/>
    </location>
</feature>
<dbReference type="Proteomes" id="UP000008136">
    <property type="component" value="Chromosome"/>
</dbReference>
<dbReference type="InterPro" id="IPR038664">
    <property type="entry name" value="Gar1/Naf1_Cbf5-bd_sf"/>
</dbReference>
<accession>F2KRD4</accession>
<dbReference type="HOGENOM" id="CLU_165884_1_0_2"/>